<organism evidence="6 7">
    <name type="scientific">Salipiger thiooxidans</name>
    <dbReference type="NCBI Taxonomy" id="282683"/>
    <lineage>
        <taxon>Bacteria</taxon>
        <taxon>Pseudomonadati</taxon>
        <taxon>Pseudomonadota</taxon>
        <taxon>Alphaproteobacteria</taxon>
        <taxon>Rhodobacterales</taxon>
        <taxon>Roseobacteraceae</taxon>
        <taxon>Salipiger</taxon>
    </lineage>
</organism>
<dbReference type="GO" id="GO:0051213">
    <property type="term" value="F:dioxygenase activity"/>
    <property type="evidence" value="ECO:0007669"/>
    <property type="project" value="UniProtKB-KW"/>
</dbReference>
<dbReference type="InterPro" id="IPR036922">
    <property type="entry name" value="Rieske_2Fe-2S_sf"/>
</dbReference>
<dbReference type="SUPFAM" id="SSF50022">
    <property type="entry name" value="ISP domain"/>
    <property type="match status" value="1"/>
</dbReference>
<dbReference type="AlphaFoldDB" id="A0A1G7J3Z7"/>
<feature type="domain" description="Rieske" evidence="5">
    <location>
        <begin position="13"/>
        <end position="115"/>
    </location>
</feature>
<name>A0A1G7J3Z7_9RHOB</name>
<evidence type="ECO:0000313" key="6">
    <source>
        <dbReference type="EMBL" id="SDF19613.1"/>
    </source>
</evidence>
<keyword evidence="6" id="KW-0560">Oxidoreductase</keyword>
<proteinExistence type="predicted"/>
<dbReference type="STRING" id="282683.SAMN04488105_11480"/>
<keyword evidence="2" id="KW-0479">Metal-binding</keyword>
<accession>A0A1G7J3Z7</accession>
<dbReference type="Proteomes" id="UP000198994">
    <property type="component" value="Unassembled WGS sequence"/>
</dbReference>
<dbReference type="EMBL" id="FNAV01000014">
    <property type="protein sequence ID" value="SDF19613.1"/>
    <property type="molecule type" value="Genomic_DNA"/>
</dbReference>
<protein>
    <submittedName>
        <fullName evidence="6">Ferredoxin subunit of nitrite reductase or a ring-hydroxylating dioxygenase</fullName>
    </submittedName>
</protein>
<sequence length="117" mass="12060">MAWTDYSSAPPAGTPVCASSKVTGTLTLEVSSEAGRFPMILVQSPDGLRGYVNACPHQYLPLDYRGAQLLSADGTMLLCTAHGARFDASSGAVIGGADCGLDAVPLCERNGQILIGD</sequence>
<gene>
    <name evidence="6" type="ORF">SAMN04488105_11480</name>
</gene>
<dbReference type="PROSITE" id="PS51296">
    <property type="entry name" value="RIESKE"/>
    <property type="match status" value="1"/>
</dbReference>
<keyword evidence="4" id="KW-0411">Iron-sulfur</keyword>
<keyword evidence="6" id="KW-0223">Dioxygenase</keyword>
<evidence type="ECO:0000256" key="4">
    <source>
        <dbReference type="ARBA" id="ARBA00023014"/>
    </source>
</evidence>
<dbReference type="GO" id="GO:0051537">
    <property type="term" value="F:2 iron, 2 sulfur cluster binding"/>
    <property type="evidence" value="ECO:0007669"/>
    <property type="project" value="UniProtKB-KW"/>
</dbReference>
<reference evidence="7" key="1">
    <citation type="submission" date="2016-10" db="EMBL/GenBank/DDBJ databases">
        <authorList>
            <person name="Varghese N."/>
            <person name="Submissions S."/>
        </authorList>
    </citation>
    <scope>NUCLEOTIDE SEQUENCE [LARGE SCALE GENOMIC DNA]</scope>
    <source>
        <strain evidence="7">DSM 10146</strain>
    </source>
</reference>
<evidence type="ECO:0000256" key="3">
    <source>
        <dbReference type="ARBA" id="ARBA00023004"/>
    </source>
</evidence>
<evidence type="ECO:0000313" key="7">
    <source>
        <dbReference type="Proteomes" id="UP000198994"/>
    </source>
</evidence>
<evidence type="ECO:0000256" key="1">
    <source>
        <dbReference type="ARBA" id="ARBA00022714"/>
    </source>
</evidence>
<dbReference type="OrthoDB" id="9794175at2"/>
<keyword evidence="1" id="KW-0001">2Fe-2S</keyword>
<evidence type="ECO:0000259" key="5">
    <source>
        <dbReference type="PROSITE" id="PS51296"/>
    </source>
</evidence>
<dbReference type="GO" id="GO:0046872">
    <property type="term" value="F:metal ion binding"/>
    <property type="evidence" value="ECO:0007669"/>
    <property type="project" value="UniProtKB-KW"/>
</dbReference>
<keyword evidence="7" id="KW-1185">Reference proteome</keyword>
<keyword evidence="3" id="KW-0408">Iron</keyword>
<dbReference type="Gene3D" id="2.102.10.10">
    <property type="entry name" value="Rieske [2Fe-2S] iron-sulphur domain"/>
    <property type="match status" value="1"/>
</dbReference>
<dbReference type="Pfam" id="PF00355">
    <property type="entry name" value="Rieske"/>
    <property type="match status" value="1"/>
</dbReference>
<dbReference type="RefSeq" id="WP_089962452.1">
    <property type="nucleotide sequence ID" value="NZ_FNAV01000014.1"/>
</dbReference>
<dbReference type="InterPro" id="IPR017941">
    <property type="entry name" value="Rieske_2Fe-2S"/>
</dbReference>
<evidence type="ECO:0000256" key="2">
    <source>
        <dbReference type="ARBA" id="ARBA00022723"/>
    </source>
</evidence>